<reference evidence="2" key="1">
    <citation type="submission" date="2021-01" db="EMBL/GenBank/DDBJ databases">
        <title>Phytophthora aleatoria, a newly-described species from Pinus radiata is distinct from Phytophthora cactorum isolates based on comparative genomics.</title>
        <authorList>
            <person name="Mcdougal R."/>
            <person name="Panda P."/>
            <person name="Williams N."/>
            <person name="Studholme D.J."/>
        </authorList>
    </citation>
    <scope>NUCLEOTIDE SEQUENCE</scope>
    <source>
        <strain evidence="2">NZFS 4037</strain>
    </source>
</reference>
<evidence type="ECO:0000313" key="3">
    <source>
        <dbReference type="Proteomes" id="UP000709295"/>
    </source>
</evidence>
<proteinExistence type="predicted"/>
<keyword evidence="3" id="KW-1185">Reference proteome</keyword>
<organism evidence="2 3">
    <name type="scientific">Phytophthora aleatoria</name>
    <dbReference type="NCBI Taxonomy" id="2496075"/>
    <lineage>
        <taxon>Eukaryota</taxon>
        <taxon>Sar</taxon>
        <taxon>Stramenopiles</taxon>
        <taxon>Oomycota</taxon>
        <taxon>Peronosporomycetes</taxon>
        <taxon>Peronosporales</taxon>
        <taxon>Peronosporaceae</taxon>
        <taxon>Phytophthora</taxon>
    </lineage>
</organism>
<comment type="caution">
    <text evidence="2">The sequence shown here is derived from an EMBL/GenBank/DDBJ whole genome shotgun (WGS) entry which is preliminary data.</text>
</comment>
<feature type="region of interest" description="Disordered" evidence="1">
    <location>
        <begin position="1"/>
        <end position="20"/>
    </location>
</feature>
<protein>
    <submittedName>
        <fullName evidence="2">Uncharacterized protein</fullName>
    </submittedName>
</protein>
<accession>A0A8J5ISG7</accession>
<dbReference type="EMBL" id="JAENGY010000460">
    <property type="protein sequence ID" value="KAG6962449.1"/>
    <property type="molecule type" value="Genomic_DNA"/>
</dbReference>
<sequence>MPRAPGQRQGRTRTTGTGKAPKRFLRVAVSYRFKRDVITFYAAPNTMDATVRKFFPLLSLKQLRVKKRQIYSWIKKRDLIEKKCAEGAAAHCKDREVA</sequence>
<dbReference type="Proteomes" id="UP000709295">
    <property type="component" value="Unassembled WGS sequence"/>
</dbReference>
<feature type="compositionally biased region" description="Low complexity" evidence="1">
    <location>
        <begin position="1"/>
        <end position="19"/>
    </location>
</feature>
<name>A0A8J5ISG7_9STRA</name>
<evidence type="ECO:0000313" key="2">
    <source>
        <dbReference type="EMBL" id="KAG6962449.1"/>
    </source>
</evidence>
<dbReference type="AlphaFoldDB" id="A0A8J5ISG7"/>
<evidence type="ECO:0000256" key="1">
    <source>
        <dbReference type="SAM" id="MobiDB-lite"/>
    </source>
</evidence>
<gene>
    <name evidence="2" type="ORF">JG688_00008598</name>
</gene>